<accession>A0A399RN33</accession>
<reference evidence="2 3" key="1">
    <citation type="submission" date="2018-08" db="EMBL/GenBank/DDBJ databases">
        <title>Henriciella mobilis sp. nov., isolated from seawater.</title>
        <authorList>
            <person name="Cheng H."/>
            <person name="Wu Y.-H."/>
            <person name="Xu X.-W."/>
            <person name="Guo L.-L."/>
        </authorList>
    </citation>
    <scope>NUCLEOTIDE SEQUENCE [LARGE SCALE GENOMIC DNA]</scope>
    <source>
        <strain evidence="2 3">JN25</strain>
    </source>
</reference>
<name>A0A399RN33_9PROT</name>
<evidence type="ECO:0000313" key="3">
    <source>
        <dbReference type="Proteomes" id="UP000266385"/>
    </source>
</evidence>
<dbReference type="AlphaFoldDB" id="A0A399RN33"/>
<dbReference type="OrthoDB" id="7632026at2"/>
<evidence type="ECO:0000256" key="1">
    <source>
        <dbReference type="SAM" id="MobiDB-lite"/>
    </source>
</evidence>
<comment type="caution">
    <text evidence="2">The sequence shown here is derived from an EMBL/GenBank/DDBJ whole genome shotgun (WGS) entry which is preliminary data.</text>
</comment>
<sequence>MEQQGLDPDERVCRTEDQIGSIIPKRICATRAAWYAKTKASQEGTAEIQRDALQTRAPGSGG</sequence>
<gene>
    <name evidence="2" type="ORF">D1223_03450</name>
</gene>
<dbReference type="EMBL" id="QWFX01000005">
    <property type="protein sequence ID" value="RIJ33190.1"/>
    <property type="molecule type" value="Genomic_DNA"/>
</dbReference>
<protein>
    <submittedName>
        <fullName evidence="2">Uncharacterized protein</fullName>
    </submittedName>
</protein>
<proteinExistence type="predicted"/>
<evidence type="ECO:0000313" key="2">
    <source>
        <dbReference type="EMBL" id="RIJ33190.1"/>
    </source>
</evidence>
<keyword evidence="3" id="KW-1185">Reference proteome</keyword>
<organism evidence="2 3">
    <name type="scientific">Henriciella mobilis</name>
    <dbReference type="NCBI Taxonomy" id="2305467"/>
    <lineage>
        <taxon>Bacteria</taxon>
        <taxon>Pseudomonadati</taxon>
        <taxon>Pseudomonadota</taxon>
        <taxon>Alphaproteobacteria</taxon>
        <taxon>Hyphomonadales</taxon>
        <taxon>Hyphomonadaceae</taxon>
        <taxon>Henriciella</taxon>
    </lineage>
</organism>
<feature type="region of interest" description="Disordered" evidence="1">
    <location>
        <begin position="39"/>
        <end position="62"/>
    </location>
</feature>
<dbReference type="Proteomes" id="UP000266385">
    <property type="component" value="Unassembled WGS sequence"/>
</dbReference>